<proteinExistence type="predicted"/>
<protein>
    <submittedName>
        <fullName evidence="1">Uncharacterized protein</fullName>
    </submittedName>
</protein>
<dbReference type="Proteomes" id="UP001194714">
    <property type="component" value="Unassembled WGS sequence"/>
</dbReference>
<reference evidence="1 2" key="1">
    <citation type="submission" date="2020-01" db="EMBL/GenBank/DDBJ databases">
        <title>Draft genome sequence of Cand. Neptunochlamydia vexilliferae K9.</title>
        <authorList>
            <person name="Schulz F."/>
            <person name="Koestlbacher S."/>
            <person name="Wascher F."/>
            <person name="Pizzetti I."/>
            <person name="Horn M."/>
        </authorList>
    </citation>
    <scope>NUCLEOTIDE SEQUENCE [LARGE SCALE GENOMIC DNA]</scope>
    <source>
        <strain evidence="1 2">K9</strain>
    </source>
</reference>
<organism evidence="1 2">
    <name type="scientific">Candidatus Neptunichlamydia vexilliferae</name>
    <dbReference type="NCBI Taxonomy" id="1651774"/>
    <lineage>
        <taxon>Bacteria</taxon>
        <taxon>Pseudomonadati</taxon>
        <taxon>Chlamydiota</taxon>
        <taxon>Chlamydiia</taxon>
        <taxon>Parachlamydiales</taxon>
        <taxon>Simkaniaceae</taxon>
        <taxon>Candidatus Neptunichlamydia</taxon>
    </lineage>
</organism>
<sequence length="183" mass="20133">MSQVSNISAGPIFKTVGEAECYGFSFIVLPGIWSEGDGAERFALFVSRALQNKKVSYLDVLRGLEDCVNRDSNANSTSIRALSQHVLGLISRYPDRGITRNRVIVFAHSHGAFITKRALVGLQQHKQFIEVYPFGGADIIPRNLGSVVKNFVNSTDLVACVGELIVNRDGPRDAPSYFKMLMP</sequence>
<dbReference type="RefSeq" id="WP_194848124.1">
    <property type="nucleotide sequence ID" value="NZ_JAAEJV010000042.1"/>
</dbReference>
<keyword evidence="2" id="KW-1185">Reference proteome</keyword>
<dbReference type="EMBL" id="JAAEJV010000042">
    <property type="protein sequence ID" value="MBF5059817.1"/>
    <property type="molecule type" value="Genomic_DNA"/>
</dbReference>
<name>A0ABS0B0C2_9BACT</name>
<dbReference type="InterPro" id="IPR029058">
    <property type="entry name" value="AB_hydrolase_fold"/>
</dbReference>
<gene>
    <name evidence="1" type="ORF">NEPTK9_001336</name>
</gene>
<comment type="caution">
    <text evidence="1">The sequence shown here is derived from an EMBL/GenBank/DDBJ whole genome shotgun (WGS) entry which is preliminary data.</text>
</comment>
<dbReference type="SUPFAM" id="SSF53474">
    <property type="entry name" value="alpha/beta-Hydrolases"/>
    <property type="match status" value="1"/>
</dbReference>
<evidence type="ECO:0000313" key="2">
    <source>
        <dbReference type="Proteomes" id="UP001194714"/>
    </source>
</evidence>
<evidence type="ECO:0000313" key="1">
    <source>
        <dbReference type="EMBL" id="MBF5059817.1"/>
    </source>
</evidence>
<accession>A0ABS0B0C2</accession>